<protein>
    <recommendedName>
        <fullName evidence="4">YpeB-like protein with protease inhibitory function</fullName>
    </recommendedName>
</protein>
<name>A0A4R3P264_9HYPH</name>
<reference evidence="2 3" key="1">
    <citation type="submission" date="2019-03" db="EMBL/GenBank/DDBJ databases">
        <title>Freshwater and sediment microbial communities from various areas in North America, analyzing microbe dynamics in response to fracking.</title>
        <authorList>
            <person name="Lamendella R."/>
        </authorList>
    </citation>
    <scope>NUCLEOTIDE SEQUENCE [LARGE SCALE GENOMIC DNA]</scope>
    <source>
        <strain evidence="2 3">175.2</strain>
    </source>
</reference>
<proteinExistence type="predicted"/>
<dbReference type="Proteomes" id="UP000295097">
    <property type="component" value="Unassembled WGS sequence"/>
</dbReference>
<evidence type="ECO:0008006" key="4">
    <source>
        <dbReference type="Google" id="ProtNLM"/>
    </source>
</evidence>
<organism evidence="2 3">
    <name type="scientific">Martelella mediterranea</name>
    <dbReference type="NCBI Taxonomy" id="293089"/>
    <lineage>
        <taxon>Bacteria</taxon>
        <taxon>Pseudomonadati</taxon>
        <taxon>Pseudomonadota</taxon>
        <taxon>Alphaproteobacteria</taxon>
        <taxon>Hyphomicrobiales</taxon>
        <taxon>Aurantimonadaceae</taxon>
        <taxon>Martelella</taxon>
    </lineage>
</organism>
<dbReference type="OrthoDB" id="8454730at2"/>
<evidence type="ECO:0000256" key="1">
    <source>
        <dbReference type="SAM" id="SignalP"/>
    </source>
</evidence>
<accession>A0A4R3P264</accession>
<evidence type="ECO:0000313" key="2">
    <source>
        <dbReference type="EMBL" id="TCT40974.1"/>
    </source>
</evidence>
<feature type="chain" id="PRO_5020396825" description="YpeB-like protein with protease inhibitory function" evidence="1">
    <location>
        <begin position="26"/>
        <end position="81"/>
    </location>
</feature>
<dbReference type="EMBL" id="SMAR01000008">
    <property type="protein sequence ID" value="TCT40974.1"/>
    <property type="molecule type" value="Genomic_DNA"/>
</dbReference>
<comment type="caution">
    <text evidence="2">The sequence shown here is derived from an EMBL/GenBank/DDBJ whole genome shotgun (WGS) entry which is preliminary data.</text>
</comment>
<dbReference type="AlphaFoldDB" id="A0A4R3P264"/>
<evidence type="ECO:0000313" key="3">
    <source>
        <dbReference type="Proteomes" id="UP000295097"/>
    </source>
</evidence>
<gene>
    <name evidence="2" type="ORF">EDC90_1008114</name>
</gene>
<keyword evidence="3" id="KW-1185">Reference proteome</keyword>
<sequence length="81" mass="8243">MKSSHNAIISCLLAGLLLSATVVMADAADCANAARRVVSSTGGELLSAVPSSDGTMCTVTVIVMSNDGKPPRKITRQVPAN</sequence>
<keyword evidence="1" id="KW-0732">Signal</keyword>
<feature type="signal peptide" evidence="1">
    <location>
        <begin position="1"/>
        <end position="25"/>
    </location>
</feature>